<dbReference type="Proteomes" id="UP000077266">
    <property type="component" value="Unassembled WGS sequence"/>
</dbReference>
<feature type="region of interest" description="Disordered" evidence="1">
    <location>
        <begin position="23"/>
        <end position="151"/>
    </location>
</feature>
<sequence>MRRYSLLLALLAALCVALVVEASPTRSKSPARRPSTRRPSTPVKRPTTPVKHPVVIKHPPPTKPKHPVVIKRPTTPVHRPTTPVHRPATPVHRPATPAHGSQPTKPSHSPLPPSHGSPAKGTHPPKATPSSRPGSPSTPHPPALSPREAQSGCSTATSCEACAAKGAVKRIRYTLPGAKRQTSENVKCMWQQADTSTHGVCKTEASATHATANLISTSAQCAALHERVLVRVRQQTAVSTWHGMANHVFNGNEDGREVAGRHLASTWLHTFPDDVLSVNTDTHLAKSAKGKTMWLDTAAPGNHRGPYTQADIQTMCTQAIIASIKEHEGSRTPSSQRSGGSNDDRPIPPMSGQHAYSVKSPHGGHNLCLTVFSTYSCFPAALKPTTKAPGQKCAEDGRVFD</sequence>
<feature type="signal peptide" evidence="2">
    <location>
        <begin position="1"/>
        <end position="22"/>
    </location>
</feature>
<evidence type="ECO:0000313" key="3">
    <source>
        <dbReference type="EMBL" id="KZV95016.1"/>
    </source>
</evidence>
<proteinExistence type="predicted"/>
<feature type="compositionally biased region" description="Low complexity" evidence="1">
    <location>
        <begin position="70"/>
        <end position="87"/>
    </location>
</feature>
<keyword evidence="4" id="KW-1185">Reference proteome</keyword>
<reference evidence="3 4" key="1">
    <citation type="journal article" date="2016" name="Mol. Biol. Evol.">
        <title>Comparative Genomics of Early-Diverging Mushroom-Forming Fungi Provides Insights into the Origins of Lignocellulose Decay Capabilities.</title>
        <authorList>
            <person name="Nagy L.G."/>
            <person name="Riley R."/>
            <person name="Tritt A."/>
            <person name="Adam C."/>
            <person name="Daum C."/>
            <person name="Floudas D."/>
            <person name="Sun H."/>
            <person name="Yadav J.S."/>
            <person name="Pangilinan J."/>
            <person name="Larsson K.H."/>
            <person name="Matsuura K."/>
            <person name="Barry K."/>
            <person name="Labutti K."/>
            <person name="Kuo R."/>
            <person name="Ohm R.A."/>
            <person name="Bhattacharya S.S."/>
            <person name="Shirouzu T."/>
            <person name="Yoshinaga Y."/>
            <person name="Martin F.M."/>
            <person name="Grigoriev I.V."/>
            <person name="Hibbett D.S."/>
        </authorList>
    </citation>
    <scope>NUCLEOTIDE SEQUENCE [LARGE SCALE GENOMIC DNA]</scope>
    <source>
        <strain evidence="3 4">HHB12029</strain>
    </source>
</reference>
<feature type="compositionally biased region" description="Low complexity" evidence="1">
    <location>
        <begin position="37"/>
        <end position="57"/>
    </location>
</feature>
<accession>A0A165JLD8</accession>
<dbReference type="InParanoid" id="A0A165JLD8"/>
<feature type="region of interest" description="Disordered" evidence="1">
    <location>
        <begin position="326"/>
        <end position="358"/>
    </location>
</feature>
<organism evidence="3 4">
    <name type="scientific">Exidia glandulosa HHB12029</name>
    <dbReference type="NCBI Taxonomy" id="1314781"/>
    <lineage>
        <taxon>Eukaryota</taxon>
        <taxon>Fungi</taxon>
        <taxon>Dikarya</taxon>
        <taxon>Basidiomycota</taxon>
        <taxon>Agaricomycotina</taxon>
        <taxon>Agaricomycetes</taxon>
        <taxon>Auriculariales</taxon>
        <taxon>Exidiaceae</taxon>
        <taxon>Exidia</taxon>
    </lineage>
</organism>
<feature type="compositionally biased region" description="Polar residues" evidence="1">
    <location>
        <begin position="331"/>
        <end position="341"/>
    </location>
</feature>
<dbReference type="EMBL" id="KV425964">
    <property type="protein sequence ID" value="KZV95016.1"/>
    <property type="molecule type" value="Genomic_DNA"/>
</dbReference>
<evidence type="ECO:0000313" key="4">
    <source>
        <dbReference type="Proteomes" id="UP000077266"/>
    </source>
</evidence>
<evidence type="ECO:0000256" key="2">
    <source>
        <dbReference type="SAM" id="SignalP"/>
    </source>
</evidence>
<keyword evidence="2" id="KW-0732">Signal</keyword>
<name>A0A165JLD8_EXIGL</name>
<dbReference type="AlphaFoldDB" id="A0A165JLD8"/>
<evidence type="ECO:0000256" key="1">
    <source>
        <dbReference type="SAM" id="MobiDB-lite"/>
    </source>
</evidence>
<gene>
    <name evidence="3" type="ORF">EXIGLDRAFT_748339</name>
</gene>
<feature type="chain" id="PRO_5007860228" evidence="2">
    <location>
        <begin position="23"/>
        <end position="401"/>
    </location>
</feature>
<dbReference type="STRING" id="1314781.A0A165JLD8"/>
<protein>
    <submittedName>
        <fullName evidence="3">Uncharacterized protein</fullName>
    </submittedName>
</protein>
<dbReference type="OrthoDB" id="3053744at2759"/>